<dbReference type="InterPro" id="IPR032567">
    <property type="entry name" value="RTL1-rel"/>
</dbReference>
<name>A0A8K9XXX7_ONCMY</name>
<evidence type="ECO:0000313" key="3">
    <source>
        <dbReference type="Ensembl" id="ENSOMYP00000140300.1"/>
    </source>
</evidence>
<dbReference type="GeneTree" id="ENSGT00970000195121"/>
<dbReference type="Ensembl" id="ENSOMYT00000135180.1">
    <property type="protein sequence ID" value="ENSOMYP00000140300.1"/>
    <property type="gene ID" value="ENSOMYG00000070910.1"/>
</dbReference>
<reference evidence="3" key="3">
    <citation type="submission" date="2025-09" db="UniProtKB">
        <authorList>
            <consortium name="Ensembl"/>
        </authorList>
    </citation>
    <scope>IDENTIFICATION</scope>
</reference>
<feature type="compositionally biased region" description="Basic and acidic residues" evidence="1">
    <location>
        <begin position="1"/>
        <end position="10"/>
    </location>
</feature>
<dbReference type="PANTHER" id="PTHR15503:SF22">
    <property type="entry name" value="TRANSPOSON TY3-I GAG POLYPROTEIN"/>
    <property type="match status" value="1"/>
</dbReference>
<dbReference type="Proteomes" id="UP000694395">
    <property type="component" value="Chromosome 1"/>
</dbReference>
<feature type="domain" description="Retrotransposon gag" evidence="2">
    <location>
        <begin position="79"/>
        <end position="169"/>
    </location>
</feature>
<feature type="region of interest" description="Disordered" evidence="1">
    <location>
        <begin position="1"/>
        <end position="39"/>
    </location>
</feature>
<dbReference type="PANTHER" id="PTHR15503">
    <property type="entry name" value="LDOC1 RELATED"/>
    <property type="match status" value="1"/>
</dbReference>
<accession>A0A8K9XXX7</accession>
<evidence type="ECO:0000256" key="1">
    <source>
        <dbReference type="SAM" id="MobiDB-lite"/>
    </source>
</evidence>
<feature type="region of interest" description="Disordered" evidence="1">
    <location>
        <begin position="237"/>
        <end position="271"/>
    </location>
</feature>
<dbReference type="Pfam" id="PF03732">
    <property type="entry name" value="Retrotrans_gag"/>
    <property type="match status" value="1"/>
</dbReference>
<evidence type="ECO:0000313" key="4">
    <source>
        <dbReference type="Proteomes" id="UP000694395"/>
    </source>
</evidence>
<protein>
    <recommendedName>
        <fullName evidence="2">Retrotransposon gag domain-containing protein</fullName>
    </recommendedName>
</protein>
<evidence type="ECO:0000259" key="2">
    <source>
        <dbReference type="Pfam" id="PF03732"/>
    </source>
</evidence>
<reference evidence="3" key="1">
    <citation type="submission" date="2020-07" db="EMBL/GenBank/DDBJ databases">
        <title>A long reads based de novo assembly of the rainbow trout Arlee double haploid line genome.</title>
        <authorList>
            <person name="Gao G."/>
            <person name="Palti Y."/>
        </authorList>
    </citation>
    <scope>NUCLEOTIDE SEQUENCE [LARGE SCALE GENOMIC DNA]</scope>
</reference>
<feature type="compositionally biased region" description="Pro residues" evidence="1">
    <location>
        <begin position="15"/>
        <end position="29"/>
    </location>
</feature>
<dbReference type="InterPro" id="IPR005162">
    <property type="entry name" value="Retrotrans_gag_dom"/>
</dbReference>
<sequence length="396" mass="43102">MMERMDRWERSGLPTTPPTPPLATLPSPPAGSGASALRITPPREYDGAAAGCQGFLLQLDLYLATVRPAPSEEESVSVLVSCLTGRALEWANTVWNGPDSARGNYPEFTRRFRAVFDHPPEGRAAGERLFHLRQGTRSAQDFTLDFWTLAAGAGWNDRALIDHYRCSLREDVRRELACRDTTLSLDELIDLSIRLDHLLAARGCSERVLLIPPPDPPAPIPMELGGAASREIGGGGSSCTSCGRRGHTSGRCWRSSSGSREGRQNTPRLPQVSQHHTLPEFPVGHMFLLISFLKFVPSLQHKALVDSGAAGNLRIPLVKVEPPFSVHSLDSRLLGSGLVREATIPLEMITQGNHKERICLFLIDSPGFPVVLGIPLLTIHNPTISWGGLMSVQAGV</sequence>
<dbReference type="CDD" id="cd00303">
    <property type="entry name" value="retropepsin_like"/>
    <property type="match status" value="1"/>
</dbReference>
<organism evidence="3 4">
    <name type="scientific">Oncorhynchus mykiss</name>
    <name type="common">Rainbow trout</name>
    <name type="synonym">Salmo gairdneri</name>
    <dbReference type="NCBI Taxonomy" id="8022"/>
    <lineage>
        <taxon>Eukaryota</taxon>
        <taxon>Metazoa</taxon>
        <taxon>Chordata</taxon>
        <taxon>Craniata</taxon>
        <taxon>Vertebrata</taxon>
        <taxon>Euteleostomi</taxon>
        <taxon>Actinopterygii</taxon>
        <taxon>Neopterygii</taxon>
        <taxon>Teleostei</taxon>
        <taxon>Protacanthopterygii</taxon>
        <taxon>Salmoniformes</taxon>
        <taxon>Salmonidae</taxon>
        <taxon>Salmoninae</taxon>
        <taxon>Oncorhynchus</taxon>
    </lineage>
</organism>
<proteinExistence type="predicted"/>
<dbReference type="AlphaFoldDB" id="A0A8K9XXX7"/>
<reference evidence="3" key="2">
    <citation type="submission" date="2025-08" db="UniProtKB">
        <authorList>
            <consortium name="Ensembl"/>
        </authorList>
    </citation>
    <scope>IDENTIFICATION</scope>
</reference>
<feature type="compositionally biased region" description="Low complexity" evidence="1">
    <location>
        <begin position="238"/>
        <end position="259"/>
    </location>
</feature>
<keyword evidence="4" id="KW-1185">Reference proteome</keyword>